<evidence type="ECO:0000256" key="2">
    <source>
        <dbReference type="SAM" id="MobiDB-lite"/>
    </source>
</evidence>
<dbReference type="PANTHER" id="PTHR28584:SF2">
    <property type="entry name" value="PROTEIN FAM228A"/>
    <property type="match status" value="1"/>
</dbReference>
<dbReference type="Ensembl" id="ENSUMAT00000037406.1">
    <property type="protein sequence ID" value="ENSUMAP00000031634.1"/>
    <property type="gene ID" value="ENSUMAG00000022822.1"/>
</dbReference>
<dbReference type="InterPro" id="IPR040046">
    <property type="entry name" value="FAM228"/>
</dbReference>
<dbReference type="PANTHER" id="PTHR28584">
    <property type="entry name" value="FAMILY WITH SEQUENCE SIMILARITY 228 MEMBER A"/>
    <property type="match status" value="1"/>
</dbReference>
<protein>
    <recommendedName>
        <fullName evidence="4">Protein FAM228A</fullName>
    </recommendedName>
</protein>
<dbReference type="AlphaFoldDB" id="A0A452VDB6"/>
<feature type="region of interest" description="Disordered" evidence="2">
    <location>
        <begin position="288"/>
        <end position="328"/>
    </location>
</feature>
<proteinExistence type="inferred from homology"/>
<organism evidence="3">
    <name type="scientific">Ursus maritimus</name>
    <name type="common">Polar bear</name>
    <name type="synonym">Thalarctos maritimus</name>
    <dbReference type="NCBI Taxonomy" id="29073"/>
    <lineage>
        <taxon>Eukaryota</taxon>
        <taxon>Metazoa</taxon>
        <taxon>Chordata</taxon>
        <taxon>Craniata</taxon>
        <taxon>Vertebrata</taxon>
        <taxon>Euteleostomi</taxon>
        <taxon>Mammalia</taxon>
        <taxon>Eutheria</taxon>
        <taxon>Laurasiatheria</taxon>
        <taxon>Carnivora</taxon>
        <taxon>Caniformia</taxon>
        <taxon>Ursidae</taxon>
        <taxon>Ursus</taxon>
    </lineage>
</organism>
<evidence type="ECO:0008006" key="4">
    <source>
        <dbReference type="Google" id="ProtNLM"/>
    </source>
</evidence>
<reference evidence="3" key="1">
    <citation type="submission" date="2019-03" db="UniProtKB">
        <authorList>
            <consortium name="Ensembl"/>
        </authorList>
    </citation>
    <scope>IDENTIFICATION</scope>
</reference>
<accession>A0A452VDB6</accession>
<comment type="similarity">
    <text evidence="1">Belongs to the FAM228 family.</text>
</comment>
<dbReference type="GeneTree" id="ENSGT00530000064185"/>
<name>A0A452VDB6_URSMA</name>
<sequence>MSVAEPGFNCFLPYEVSPVYSLPSGILLSMASKKAPTYGEHFRPEKLKEWPEPESVAFMEALAREDIDEAVRAILFRENYVAKRLDTYFQHVDIFKERRKEMLHKKWIENVAEPLQQRITEKVISYGGSERKKQENFEYFLQHNNKREIVFGDLYDPEVCNSFYMTKKDPNYGKVMVPSFCDPLFRRQQELDEEKRAVFQYKTGKGYTLKEFKDLEKAGLYAKLPQFTLTLHSAIPKERHKASARSVISRAHRKCSSENFTCSEKKCLPDKENKTADLSQTVLERKFHSSKLSQENKRDEKNCVVGGTRQHRPRSWAAGEGQHKRGAQHMERRVMTAEVLGRHLASLQLGLSSLRRCVS</sequence>
<evidence type="ECO:0000313" key="3">
    <source>
        <dbReference type="Ensembl" id="ENSUMAP00000031634"/>
    </source>
</evidence>
<dbReference type="OMA" id="QHRPRSW"/>
<evidence type="ECO:0000256" key="1">
    <source>
        <dbReference type="ARBA" id="ARBA00007753"/>
    </source>
</evidence>